<dbReference type="RefSeq" id="WP_100700149.1">
    <property type="nucleotide sequence ID" value="NZ_PIQI01000004.1"/>
</dbReference>
<comment type="caution">
    <text evidence="3">The sequence shown here is derived from an EMBL/GenBank/DDBJ whole genome shotgun (WGS) entry which is preliminary data.</text>
</comment>
<dbReference type="EMBL" id="PIQI01000004">
    <property type="protein sequence ID" value="PJZ07169.1"/>
    <property type="molecule type" value="Genomic_DNA"/>
</dbReference>
<organism evidence="3 4">
    <name type="scientific">Pantoea rodasii</name>
    <dbReference type="NCBI Taxonomy" id="1076549"/>
    <lineage>
        <taxon>Bacteria</taxon>
        <taxon>Pseudomonadati</taxon>
        <taxon>Pseudomonadota</taxon>
        <taxon>Gammaproteobacteria</taxon>
        <taxon>Enterobacterales</taxon>
        <taxon>Erwiniaceae</taxon>
        <taxon>Pantoea</taxon>
    </lineage>
</organism>
<name>A0A2M9WI33_9GAMM</name>
<accession>A0A2M9WI33</accession>
<dbReference type="InterPro" id="IPR036388">
    <property type="entry name" value="WH-like_DNA-bd_sf"/>
</dbReference>
<dbReference type="SUPFAM" id="SSF46894">
    <property type="entry name" value="C-terminal effector domain of the bipartite response regulators"/>
    <property type="match status" value="1"/>
</dbReference>
<sequence>MERNVLFLYTNNTYLSIGLRGLNFRNLHFKSFSINAISKHDADPNSIILIDLDSLEKARGIKTSLLSEKLSKFPYIILIGGGNLRYFLHMLLPESSTIRKNSMLFFLRMLDEGGRYNLIMDNLKIQPEQKLTKREFQIVLLFMEGWNQFEICNKLKIKKKTLYCHTSSALGKMGVRKLSHIMMSSNLIKFTLLHQ</sequence>
<dbReference type="GO" id="GO:0003677">
    <property type="term" value="F:DNA binding"/>
    <property type="evidence" value="ECO:0007669"/>
    <property type="project" value="UniProtKB-KW"/>
</dbReference>
<dbReference type="SMART" id="SM00421">
    <property type="entry name" value="HTH_LUXR"/>
    <property type="match status" value="1"/>
</dbReference>
<dbReference type="GO" id="GO:0006355">
    <property type="term" value="P:regulation of DNA-templated transcription"/>
    <property type="evidence" value="ECO:0007669"/>
    <property type="project" value="InterPro"/>
</dbReference>
<dbReference type="Proteomes" id="UP000232062">
    <property type="component" value="Unassembled WGS sequence"/>
</dbReference>
<dbReference type="Pfam" id="PF00196">
    <property type="entry name" value="GerE"/>
    <property type="match status" value="1"/>
</dbReference>
<gene>
    <name evidence="3" type="ORF">PRCB_02285</name>
</gene>
<dbReference type="AlphaFoldDB" id="A0A2M9WI33"/>
<protein>
    <recommendedName>
        <fullName evidence="2">HTH luxR-type domain-containing protein</fullName>
    </recommendedName>
</protein>
<evidence type="ECO:0000259" key="2">
    <source>
        <dbReference type="PROSITE" id="PS50043"/>
    </source>
</evidence>
<dbReference type="PRINTS" id="PR00038">
    <property type="entry name" value="HTHLUXR"/>
</dbReference>
<dbReference type="InterPro" id="IPR016032">
    <property type="entry name" value="Sig_transdc_resp-reg_C-effctor"/>
</dbReference>
<reference evidence="3 4" key="1">
    <citation type="submission" date="2017-11" db="EMBL/GenBank/DDBJ databases">
        <title>The genome sequence of Pantoea rodasii DSM 26611.</title>
        <authorList>
            <person name="Gao J."/>
            <person name="Mao X."/>
            <person name="Sun J."/>
        </authorList>
    </citation>
    <scope>NUCLEOTIDE SEQUENCE [LARGE SCALE GENOMIC DNA]</scope>
    <source>
        <strain evidence="3 4">DSM 26611</strain>
    </source>
</reference>
<dbReference type="InterPro" id="IPR000792">
    <property type="entry name" value="Tscrpt_reg_LuxR_C"/>
</dbReference>
<proteinExistence type="predicted"/>
<evidence type="ECO:0000313" key="3">
    <source>
        <dbReference type="EMBL" id="PJZ07169.1"/>
    </source>
</evidence>
<dbReference type="Gene3D" id="1.10.10.10">
    <property type="entry name" value="Winged helix-like DNA-binding domain superfamily/Winged helix DNA-binding domain"/>
    <property type="match status" value="1"/>
</dbReference>
<keyword evidence="4" id="KW-1185">Reference proteome</keyword>
<dbReference type="PROSITE" id="PS50043">
    <property type="entry name" value="HTH_LUXR_2"/>
    <property type="match status" value="1"/>
</dbReference>
<feature type="domain" description="HTH luxR-type" evidence="2">
    <location>
        <begin position="124"/>
        <end position="189"/>
    </location>
</feature>
<evidence type="ECO:0000313" key="4">
    <source>
        <dbReference type="Proteomes" id="UP000232062"/>
    </source>
</evidence>
<keyword evidence="1" id="KW-0238">DNA-binding</keyword>
<evidence type="ECO:0000256" key="1">
    <source>
        <dbReference type="ARBA" id="ARBA00023125"/>
    </source>
</evidence>